<protein>
    <submittedName>
        <fullName evidence="9">Uncharacterized membrane protein YcaP (DUF421 family)</fullName>
    </submittedName>
</protein>
<dbReference type="RefSeq" id="WP_181315228.1">
    <property type="nucleotide sequence ID" value="NZ_PYAV01000003.1"/>
</dbReference>
<evidence type="ECO:0000313" key="10">
    <source>
        <dbReference type="Proteomes" id="UP000242310"/>
    </source>
</evidence>
<feature type="transmembrane region" description="Helical" evidence="7">
    <location>
        <begin position="6"/>
        <end position="27"/>
    </location>
</feature>
<sequence>MLEDNLLILGRIITIFPLLLAAAIFMGKRSISELPIFDFLIILSLGSVTGADIADPSISHTHTAFAIIAIALLQKLVVNGMLRMSWLKKRITFSPTVVIENGVLLENSLKSIHYSAENILQLLRAQGIFDIRDVQTGVLEGTGSLSVKPYDNARPLRFQDKADAPAVTVTTYPIFVDGRWAETTLQSLGLSKQHVENTLGRSVDQSFIVFAGEDGSLFMSPKDAQPVQPFHH</sequence>
<reference evidence="9 10" key="1">
    <citation type="submission" date="2018-03" db="EMBL/GenBank/DDBJ databases">
        <title>Genomic Encyclopedia of Type Strains, Phase III (KMG-III): the genomes of soil and plant-associated and newly described type strains.</title>
        <authorList>
            <person name="Whitman W."/>
        </authorList>
    </citation>
    <scope>NUCLEOTIDE SEQUENCE [LARGE SCALE GENOMIC DNA]</scope>
    <source>
        <strain evidence="9 10">CGMCC 1.07653</strain>
    </source>
</reference>
<proteinExistence type="inferred from homology"/>
<evidence type="ECO:0000256" key="5">
    <source>
        <dbReference type="ARBA" id="ARBA00022989"/>
    </source>
</evidence>
<evidence type="ECO:0000256" key="3">
    <source>
        <dbReference type="ARBA" id="ARBA00022475"/>
    </source>
</evidence>
<evidence type="ECO:0000259" key="8">
    <source>
        <dbReference type="Pfam" id="PF04239"/>
    </source>
</evidence>
<feature type="domain" description="YetF C-terminal" evidence="8">
    <location>
        <begin position="83"/>
        <end position="200"/>
    </location>
</feature>
<comment type="similarity">
    <text evidence="2">Belongs to the UPF0702 family.</text>
</comment>
<dbReference type="PANTHER" id="PTHR34582:SF6">
    <property type="entry name" value="UPF0702 TRANSMEMBRANE PROTEIN YCAP"/>
    <property type="match status" value="1"/>
</dbReference>
<keyword evidence="6 7" id="KW-0472">Membrane</keyword>
<dbReference type="PANTHER" id="PTHR34582">
    <property type="entry name" value="UPF0702 TRANSMEMBRANE PROTEIN YCAP"/>
    <property type="match status" value="1"/>
</dbReference>
<dbReference type="Pfam" id="PF04239">
    <property type="entry name" value="DUF421"/>
    <property type="match status" value="1"/>
</dbReference>
<organism evidence="9 10">
    <name type="scientific">Salsuginibacillus halophilus</name>
    <dbReference type="NCBI Taxonomy" id="517424"/>
    <lineage>
        <taxon>Bacteria</taxon>
        <taxon>Bacillati</taxon>
        <taxon>Bacillota</taxon>
        <taxon>Bacilli</taxon>
        <taxon>Bacillales</taxon>
        <taxon>Bacillaceae</taxon>
        <taxon>Salsuginibacillus</taxon>
    </lineage>
</organism>
<evidence type="ECO:0000256" key="7">
    <source>
        <dbReference type="SAM" id="Phobius"/>
    </source>
</evidence>
<dbReference type="GO" id="GO:0005886">
    <property type="term" value="C:plasma membrane"/>
    <property type="evidence" value="ECO:0007669"/>
    <property type="project" value="UniProtKB-SubCell"/>
</dbReference>
<keyword evidence="3" id="KW-1003">Cell membrane</keyword>
<keyword evidence="10" id="KW-1185">Reference proteome</keyword>
<keyword evidence="4 7" id="KW-0812">Transmembrane</keyword>
<dbReference type="InterPro" id="IPR007353">
    <property type="entry name" value="DUF421"/>
</dbReference>
<name>A0A2P8HVZ5_9BACI</name>
<evidence type="ECO:0000256" key="1">
    <source>
        <dbReference type="ARBA" id="ARBA00004651"/>
    </source>
</evidence>
<dbReference type="Gene3D" id="3.30.240.20">
    <property type="entry name" value="bsu07140 like domains"/>
    <property type="match status" value="1"/>
</dbReference>
<evidence type="ECO:0000256" key="2">
    <source>
        <dbReference type="ARBA" id="ARBA00006448"/>
    </source>
</evidence>
<evidence type="ECO:0000256" key="4">
    <source>
        <dbReference type="ARBA" id="ARBA00022692"/>
    </source>
</evidence>
<gene>
    <name evidence="9" type="ORF">B0H94_10318</name>
</gene>
<evidence type="ECO:0000313" key="9">
    <source>
        <dbReference type="EMBL" id="PSL50407.1"/>
    </source>
</evidence>
<dbReference type="InterPro" id="IPR023090">
    <property type="entry name" value="UPF0702_alpha/beta_dom_sf"/>
</dbReference>
<dbReference type="EMBL" id="PYAV01000003">
    <property type="protein sequence ID" value="PSL50407.1"/>
    <property type="molecule type" value="Genomic_DNA"/>
</dbReference>
<dbReference type="Proteomes" id="UP000242310">
    <property type="component" value="Unassembled WGS sequence"/>
</dbReference>
<dbReference type="AlphaFoldDB" id="A0A2P8HVZ5"/>
<accession>A0A2P8HVZ5</accession>
<evidence type="ECO:0000256" key="6">
    <source>
        <dbReference type="ARBA" id="ARBA00023136"/>
    </source>
</evidence>
<comment type="caution">
    <text evidence="9">The sequence shown here is derived from an EMBL/GenBank/DDBJ whole genome shotgun (WGS) entry which is preliminary data.</text>
</comment>
<keyword evidence="5 7" id="KW-1133">Transmembrane helix</keyword>
<comment type="subcellular location">
    <subcellularLocation>
        <location evidence="1">Cell membrane</location>
        <topology evidence="1">Multi-pass membrane protein</topology>
    </subcellularLocation>
</comment>
<feature type="transmembrane region" description="Helical" evidence="7">
    <location>
        <begin position="63"/>
        <end position="82"/>
    </location>
</feature>